<keyword evidence="9" id="KW-1185">Reference proteome</keyword>
<reference evidence="8 9" key="1">
    <citation type="journal article" date="2011" name="Proc. Natl. Acad. Sci. U.S.A.">
        <title>Evolutionary erosion of yeast sex chromosomes by mating-type switching accidents.</title>
        <authorList>
            <person name="Gordon J.L."/>
            <person name="Armisen D."/>
            <person name="Proux-Wera E."/>
            <person name="Oheigeartaigh S.S."/>
            <person name="Byrne K.P."/>
            <person name="Wolfe K.H."/>
        </authorList>
    </citation>
    <scope>NUCLEOTIDE SEQUENCE [LARGE SCALE GENOMIC DNA]</scope>
    <source>
        <strain evidence="9">ATCC MYA-139 / BCRC 22969 / CBS 8797 / CCRC 22969 / KCTC 17520 / NBRC 10181 / NCYC 3082</strain>
    </source>
</reference>
<dbReference type="GeneID" id="34526964"/>
<dbReference type="HOGENOM" id="CLU_023225_0_0_1"/>
<gene>
    <name evidence="8" type="primary">KNAG0G01820</name>
    <name evidence="8" type="ordered locus">KNAG_0G01820</name>
</gene>
<keyword evidence="3" id="KW-0813">Transport</keyword>
<dbReference type="GO" id="GO:0015606">
    <property type="term" value="F:spermidine transmembrane transporter activity"/>
    <property type="evidence" value="ECO:0007669"/>
    <property type="project" value="TreeGrafter"/>
</dbReference>
<feature type="transmembrane region" description="Helical" evidence="7">
    <location>
        <begin position="15"/>
        <end position="33"/>
    </location>
</feature>
<evidence type="ECO:0000313" key="9">
    <source>
        <dbReference type="Proteomes" id="UP000006310"/>
    </source>
</evidence>
<proteinExistence type="inferred from homology"/>
<dbReference type="InterPro" id="IPR001734">
    <property type="entry name" value="Na/solute_symporter"/>
</dbReference>
<keyword evidence="5 7" id="KW-1133">Transmembrane helix</keyword>
<dbReference type="PROSITE" id="PS50283">
    <property type="entry name" value="NA_SOLUT_SYMP_3"/>
    <property type="match status" value="1"/>
</dbReference>
<feature type="transmembrane region" description="Helical" evidence="7">
    <location>
        <begin position="120"/>
        <end position="142"/>
    </location>
</feature>
<evidence type="ECO:0000256" key="4">
    <source>
        <dbReference type="ARBA" id="ARBA00022692"/>
    </source>
</evidence>
<dbReference type="OrthoDB" id="6132759at2759"/>
<dbReference type="GO" id="GO:0005886">
    <property type="term" value="C:plasma membrane"/>
    <property type="evidence" value="ECO:0007669"/>
    <property type="project" value="TreeGrafter"/>
</dbReference>
<evidence type="ECO:0000256" key="6">
    <source>
        <dbReference type="ARBA" id="ARBA00023136"/>
    </source>
</evidence>
<accession>J7R8P2</accession>
<feature type="transmembrane region" description="Helical" evidence="7">
    <location>
        <begin position="79"/>
        <end position="99"/>
    </location>
</feature>
<comment type="similarity">
    <text evidence="2">Belongs to the sodium:solute symporter (SSF) (TC 2.A.21) family.</text>
</comment>
<sequence>MGESISAPTKITGGVIWPVLLVLGASISLLAYWRRDPKKFISANKTQSALPLSLNFIGSGIGCGLFAAFPQIANIAGLHGLFVYAIIGSLPMYLFAFLGPLIRKKTPNGFLLTEWVFHRYGLICSWYLSLCTLLTLFLFAVGDFSSLKICVVALTGMDPLPVIIAEAVITTCYTTIGGFGISFLTDSFQVYIGISLMLILGYGIRGYTTIDMEKVASVGLLSTNKLGWQLVYILTIAIFTNDLFLNGFWLRTFASRSDRDLKIACTVSCIVLTIFCIFVGSAGFLAVGAGLLDSNDPNSGSAFFLLLNALPEFFLQVALISFVTLSVCSLDSQQSCLVSTISNDLFRNKLKIKWARLMVIIIIIPIVLLSLFAENILSIYMFVDLLSSSVIPTLVVGFIPDLEAYWTSWEVIGGGFGGLFCTFLFGTFYYSDFKEGVKLLLIWNGLYAEDWSTFGAFVTAPLGGIIVSLLIMGVRLYAIELFQSSSKFKSLCVMIDNVAGLSNLHHKITLWNHGATMKFKRQEQEEDEIGASDFILTSHTQPSKTDPNYGSTVAEEQLLIEFVQD</sequence>
<feature type="transmembrane region" description="Helical" evidence="7">
    <location>
        <begin position="230"/>
        <end position="251"/>
    </location>
</feature>
<feature type="transmembrane region" description="Helical" evidence="7">
    <location>
        <begin position="411"/>
        <end position="431"/>
    </location>
</feature>
<feature type="transmembrane region" description="Helical" evidence="7">
    <location>
        <begin position="162"/>
        <end position="183"/>
    </location>
</feature>
<evidence type="ECO:0000256" key="7">
    <source>
        <dbReference type="SAM" id="Phobius"/>
    </source>
</evidence>
<keyword evidence="6 7" id="KW-0472">Membrane</keyword>
<dbReference type="eggNOG" id="ENOG502QU2F">
    <property type="taxonomic scope" value="Eukaryota"/>
</dbReference>
<dbReference type="PANTHER" id="PTHR48086:SF10">
    <property type="entry name" value="AGR155CP"/>
    <property type="match status" value="1"/>
</dbReference>
<dbReference type="PANTHER" id="PTHR48086">
    <property type="entry name" value="SODIUM/PROLINE SYMPORTER-RELATED"/>
    <property type="match status" value="1"/>
</dbReference>
<feature type="transmembrane region" description="Helical" evidence="7">
    <location>
        <begin position="379"/>
        <end position="399"/>
    </location>
</feature>
<dbReference type="KEGG" id="kng:KNAG_0G01820"/>
<dbReference type="Proteomes" id="UP000006310">
    <property type="component" value="Chromosome 7"/>
</dbReference>
<dbReference type="InterPro" id="IPR050277">
    <property type="entry name" value="Sodium:Solute_Symporter"/>
</dbReference>
<dbReference type="OMA" id="NIWYIRA"/>
<evidence type="ECO:0008006" key="10">
    <source>
        <dbReference type="Google" id="ProtNLM"/>
    </source>
</evidence>
<organism evidence="8 9">
    <name type="scientific">Huiozyma naganishii (strain ATCC MYA-139 / BCRC 22969 / CBS 8797 / KCTC 17520 / NBRC 10181 / NCYC 3082 / Yp74L-3)</name>
    <name type="common">Yeast</name>
    <name type="synonym">Kazachstania naganishii</name>
    <dbReference type="NCBI Taxonomy" id="1071383"/>
    <lineage>
        <taxon>Eukaryota</taxon>
        <taxon>Fungi</taxon>
        <taxon>Dikarya</taxon>
        <taxon>Ascomycota</taxon>
        <taxon>Saccharomycotina</taxon>
        <taxon>Saccharomycetes</taxon>
        <taxon>Saccharomycetales</taxon>
        <taxon>Saccharomycetaceae</taxon>
        <taxon>Huiozyma</taxon>
    </lineage>
</organism>
<dbReference type="EMBL" id="HE978320">
    <property type="protein sequence ID" value="CCK71240.1"/>
    <property type="molecule type" value="Genomic_DNA"/>
</dbReference>
<feature type="transmembrane region" description="Helical" evidence="7">
    <location>
        <begin position="303"/>
        <end position="325"/>
    </location>
</feature>
<reference evidence="9" key="2">
    <citation type="submission" date="2012-08" db="EMBL/GenBank/DDBJ databases">
        <title>Genome sequence of Kazachstania naganishii.</title>
        <authorList>
            <person name="Gordon J.L."/>
            <person name="Armisen D."/>
            <person name="Proux-Wera E."/>
            <person name="OhEigeartaigh S.S."/>
            <person name="Byrne K.P."/>
            <person name="Wolfe K.H."/>
        </authorList>
    </citation>
    <scope>NUCLEOTIDE SEQUENCE [LARGE SCALE GENOMIC DNA]</scope>
    <source>
        <strain evidence="9">ATCC MYA-139 / BCRC 22969 / CBS 8797 / CCRC 22969 / KCTC 17520 / NBRC 10181 / NCYC 3082</strain>
    </source>
</reference>
<evidence type="ECO:0000256" key="1">
    <source>
        <dbReference type="ARBA" id="ARBA00004141"/>
    </source>
</evidence>
<evidence type="ECO:0000256" key="5">
    <source>
        <dbReference type="ARBA" id="ARBA00022989"/>
    </source>
</evidence>
<feature type="transmembrane region" description="Helical" evidence="7">
    <location>
        <begin position="190"/>
        <end position="210"/>
    </location>
</feature>
<dbReference type="InterPro" id="IPR038377">
    <property type="entry name" value="Na/Glc_symporter_sf"/>
</dbReference>
<dbReference type="RefSeq" id="XP_022465486.1">
    <property type="nucleotide sequence ID" value="XM_022609051.1"/>
</dbReference>
<evidence type="ECO:0000256" key="2">
    <source>
        <dbReference type="ARBA" id="ARBA00006434"/>
    </source>
</evidence>
<feature type="transmembrane region" description="Helical" evidence="7">
    <location>
        <begin position="263"/>
        <end position="291"/>
    </location>
</feature>
<keyword evidence="4 7" id="KW-0812">Transmembrane</keyword>
<dbReference type="AlphaFoldDB" id="J7R8P2"/>
<name>J7R8P2_HUIN7</name>
<protein>
    <recommendedName>
        <fullName evidence="10">Urea transport protein</fullName>
    </recommendedName>
</protein>
<dbReference type="STRING" id="1071383.J7R8P2"/>
<dbReference type="Gene3D" id="1.20.1730.10">
    <property type="entry name" value="Sodium/glucose cotransporter"/>
    <property type="match status" value="1"/>
</dbReference>
<evidence type="ECO:0000256" key="3">
    <source>
        <dbReference type="ARBA" id="ARBA00022448"/>
    </source>
</evidence>
<feature type="transmembrane region" description="Helical" evidence="7">
    <location>
        <begin position="354"/>
        <end position="373"/>
    </location>
</feature>
<feature type="transmembrane region" description="Helical" evidence="7">
    <location>
        <begin position="54"/>
        <end position="73"/>
    </location>
</feature>
<evidence type="ECO:0000313" key="8">
    <source>
        <dbReference type="EMBL" id="CCK71240.1"/>
    </source>
</evidence>
<comment type="subcellular location">
    <subcellularLocation>
        <location evidence="1">Membrane</location>
        <topology evidence="1">Multi-pass membrane protein</topology>
    </subcellularLocation>
</comment>
<feature type="transmembrane region" description="Helical" evidence="7">
    <location>
        <begin position="451"/>
        <end position="478"/>
    </location>
</feature>